<dbReference type="EMBL" id="SSTI01000004">
    <property type="protein sequence ID" value="THG40419.1"/>
    <property type="molecule type" value="Genomic_DNA"/>
</dbReference>
<reference evidence="1 2" key="1">
    <citation type="submission" date="2019-04" db="EMBL/GenBank/DDBJ databases">
        <title>Microbes associate with the intestines of laboratory mice.</title>
        <authorList>
            <person name="Navarre W."/>
            <person name="Wong E."/>
            <person name="Huang K.C."/>
            <person name="Tropini C."/>
            <person name="Ng K."/>
            <person name="Yu B."/>
        </authorList>
    </citation>
    <scope>NUCLEOTIDE SEQUENCE [LARGE SCALE GENOMIC DNA]</scope>
    <source>
        <strain evidence="1 2">NM83_B4-11</strain>
    </source>
</reference>
<protein>
    <recommendedName>
        <fullName evidence="3">Response regulatory domain-containing protein</fullName>
    </recommendedName>
</protein>
<dbReference type="Gene3D" id="3.40.50.2300">
    <property type="match status" value="1"/>
</dbReference>
<dbReference type="RefSeq" id="WP_136451115.1">
    <property type="nucleotide sequence ID" value="NZ_SSTI01000004.1"/>
</dbReference>
<organism evidence="1 2">
    <name type="scientific">Sphingomonas olei</name>
    <dbReference type="NCBI Taxonomy" id="1886787"/>
    <lineage>
        <taxon>Bacteria</taxon>
        <taxon>Pseudomonadati</taxon>
        <taxon>Pseudomonadota</taxon>
        <taxon>Alphaproteobacteria</taxon>
        <taxon>Sphingomonadales</taxon>
        <taxon>Sphingomonadaceae</taxon>
        <taxon>Sphingomonas</taxon>
    </lineage>
</organism>
<proteinExistence type="predicted"/>
<comment type="caution">
    <text evidence="1">The sequence shown here is derived from an EMBL/GenBank/DDBJ whole genome shotgun (WGS) entry which is preliminary data.</text>
</comment>
<evidence type="ECO:0000313" key="2">
    <source>
        <dbReference type="Proteomes" id="UP000308038"/>
    </source>
</evidence>
<evidence type="ECO:0008006" key="3">
    <source>
        <dbReference type="Google" id="ProtNLM"/>
    </source>
</evidence>
<keyword evidence="2" id="KW-1185">Reference proteome</keyword>
<dbReference type="Proteomes" id="UP000308038">
    <property type="component" value="Unassembled WGS sequence"/>
</dbReference>
<name>A0ABY2QIW5_9SPHN</name>
<accession>A0ABY2QIW5</accession>
<gene>
    <name evidence="1" type="ORF">E5988_06195</name>
</gene>
<sequence>MLAATKPLAGQLAVLIEDDPFLANYVGEAVVSAGAQIIGPARNAEEGALLIQRLRVKPDAVLVSATVLGAEEAGLAEALLSLNAPVLLMKKDHRGRDSSFPCAAVLTLPFAAHQVVDRMSKVGNLTPRQILAER</sequence>
<evidence type="ECO:0000313" key="1">
    <source>
        <dbReference type="EMBL" id="THG40419.1"/>
    </source>
</evidence>